<proteinExistence type="predicted"/>
<gene>
    <name evidence="1" type="ORF">EDD18DRAFT_1310444</name>
</gene>
<reference evidence="1" key="1">
    <citation type="submission" date="2023-06" db="EMBL/GenBank/DDBJ databases">
        <authorList>
            <consortium name="Lawrence Berkeley National Laboratory"/>
            <person name="Ahrendt S."/>
            <person name="Sahu N."/>
            <person name="Indic B."/>
            <person name="Wong-Bajracharya J."/>
            <person name="Merenyi Z."/>
            <person name="Ke H.-M."/>
            <person name="Monk M."/>
            <person name="Kocsube S."/>
            <person name="Drula E."/>
            <person name="Lipzen A."/>
            <person name="Balint B."/>
            <person name="Henrissat B."/>
            <person name="Andreopoulos B."/>
            <person name="Martin F.M."/>
            <person name="Harder C.B."/>
            <person name="Rigling D."/>
            <person name="Ford K.L."/>
            <person name="Foster G.D."/>
            <person name="Pangilinan J."/>
            <person name="Papanicolaou A."/>
            <person name="Barry K."/>
            <person name="LaButti K."/>
            <person name="Viragh M."/>
            <person name="Koriabine M."/>
            <person name="Yan M."/>
            <person name="Riley R."/>
            <person name="Champramary S."/>
            <person name="Plett K.L."/>
            <person name="Tsai I.J."/>
            <person name="Slot J."/>
            <person name="Sipos G."/>
            <person name="Plett J."/>
            <person name="Nagy L.G."/>
            <person name="Grigoriev I.V."/>
        </authorList>
    </citation>
    <scope>NUCLEOTIDE SEQUENCE</scope>
    <source>
        <strain evidence="1">HWK02</strain>
    </source>
</reference>
<evidence type="ECO:0000313" key="2">
    <source>
        <dbReference type="Proteomes" id="UP001175228"/>
    </source>
</evidence>
<accession>A0AA39Q1F3</accession>
<protein>
    <recommendedName>
        <fullName evidence="3">Protein kinase domain-containing protein</fullName>
    </recommendedName>
</protein>
<dbReference type="SUPFAM" id="SSF56112">
    <property type="entry name" value="Protein kinase-like (PK-like)"/>
    <property type="match status" value="1"/>
</dbReference>
<comment type="caution">
    <text evidence="1">The sequence shown here is derived from an EMBL/GenBank/DDBJ whole genome shotgun (WGS) entry which is preliminary data.</text>
</comment>
<dbReference type="EMBL" id="JAUEPU010000021">
    <property type="protein sequence ID" value="KAK0494380.1"/>
    <property type="molecule type" value="Genomic_DNA"/>
</dbReference>
<name>A0AA39Q1F3_9AGAR</name>
<keyword evidence="2" id="KW-1185">Reference proteome</keyword>
<evidence type="ECO:0000313" key="1">
    <source>
        <dbReference type="EMBL" id="KAK0494380.1"/>
    </source>
</evidence>
<dbReference type="Proteomes" id="UP001175228">
    <property type="component" value="Unassembled WGS sequence"/>
</dbReference>
<organism evidence="1 2">
    <name type="scientific">Armillaria luteobubalina</name>
    <dbReference type="NCBI Taxonomy" id="153913"/>
    <lineage>
        <taxon>Eukaryota</taxon>
        <taxon>Fungi</taxon>
        <taxon>Dikarya</taxon>
        <taxon>Basidiomycota</taxon>
        <taxon>Agaricomycotina</taxon>
        <taxon>Agaricomycetes</taxon>
        <taxon>Agaricomycetidae</taxon>
        <taxon>Agaricales</taxon>
        <taxon>Marasmiineae</taxon>
        <taxon>Physalacriaceae</taxon>
        <taxon>Armillaria</taxon>
    </lineage>
</organism>
<dbReference type="InterPro" id="IPR011009">
    <property type="entry name" value="Kinase-like_dom_sf"/>
</dbReference>
<evidence type="ECO:0008006" key="3">
    <source>
        <dbReference type="Google" id="ProtNLM"/>
    </source>
</evidence>
<sequence length="362" mass="41366">MERFLVPLLVIELKGTLGKGGCDPLVQAEYSVLKRWDEKKLKVLREKCCCPTLVLAGWGPNLALLGVVWTDRFIVQRITDIVFIAQATTSPDEQIYRLARLFTAIRTSLKDLVGYYECINAQATIPLQRNTPHPRFFPHITRFLSRETNGFIKFRYISAINDEDPTNVIFRVETEEEELVRPLIVKFTDRYGYAAHQYLANSGFAPKLFYYGLLDGETDVLSSGSDMVTGRIRSDAGGLYTGPMHMVVMEYLDGKNAAQIPDAEWPSDAFGKVKAAVDKLHDGGFVFGDLRRPNVMFTRHEQDWHVYFVDFDWSGLEGEVYYPPGLSQRPIWAKGVVSFQKIEKEHDLEMLEMHFLLHRTPS</sequence>
<dbReference type="AlphaFoldDB" id="A0AA39Q1F3"/>